<feature type="compositionally biased region" description="Low complexity" evidence="1">
    <location>
        <begin position="36"/>
        <end position="52"/>
    </location>
</feature>
<evidence type="ECO:0000313" key="4">
    <source>
        <dbReference type="Proteomes" id="UP000254082"/>
    </source>
</evidence>
<dbReference type="AlphaFoldDB" id="A0A380JBQ9"/>
<accession>A0A380JBQ9</accession>
<dbReference type="InterPro" id="IPR029058">
    <property type="entry name" value="AB_hydrolase_fold"/>
</dbReference>
<feature type="compositionally biased region" description="Low complexity" evidence="1">
    <location>
        <begin position="116"/>
        <end position="128"/>
    </location>
</feature>
<feature type="compositionally biased region" description="Polar residues" evidence="1">
    <location>
        <begin position="53"/>
        <end position="70"/>
    </location>
</feature>
<keyword evidence="2" id="KW-0732">Signal</keyword>
<dbReference type="RefSeq" id="WP_425328988.1">
    <property type="nucleotide sequence ID" value="NZ_UHFA01000002.1"/>
</dbReference>
<name>A0A380JBQ9_STRDO</name>
<dbReference type="EMBL" id="UHFA01000002">
    <property type="protein sequence ID" value="SUN35422.1"/>
    <property type="molecule type" value="Genomic_DNA"/>
</dbReference>
<gene>
    <name evidence="3" type="ORF">NCTC11391_00426</name>
</gene>
<dbReference type="Proteomes" id="UP000254082">
    <property type="component" value="Unassembled WGS sequence"/>
</dbReference>
<reference evidence="3 4" key="1">
    <citation type="submission" date="2018-06" db="EMBL/GenBank/DDBJ databases">
        <authorList>
            <consortium name="Pathogen Informatics"/>
            <person name="Doyle S."/>
        </authorList>
    </citation>
    <scope>NUCLEOTIDE SEQUENCE [LARGE SCALE GENOMIC DNA]</scope>
    <source>
        <strain evidence="4">NCTC 11391</strain>
    </source>
</reference>
<feature type="compositionally biased region" description="Polar residues" evidence="1">
    <location>
        <begin position="163"/>
        <end position="177"/>
    </location>
</feature>
<dbReference type="Pfam" id="PF05728">
    <property type="entry name" value="UPF0227"/>
    <property type="match status" value="1"/>
</dbReference>
<keyword evidence="4" id="KW-1185">Reference proteome</keyword>
<feature type="region of interest" description="Disordered" evidence="1">
    <location>
        <begin position="36"/>
        <end position="177"/>
    </location>
</feature>
<dbReference type="SUPFAM" id="SSF53474">
    <property type="entry name" value="alpha/beta-Hydrolases"/>
    <property type="match status" value="1"/>
</dbReference>
<feature type="compositionally biased region" description="Polar residues" evidence="1">
    <location>
        <begin position="78"/>
        <end position="96"/>
    </location>
</feature>
<dbReference type="Gene3D" id="3.40.50.1820">
    <property type="entry name" value="alpha/beta hydrolase"/>
    <property type="match status" value="1"/>
</dbReference>
<feature type="chain" id="PRO_5039056144" evidence="2">
    <location>
        <begin position="33"/>
        <end position="447"/>
    </location>
</feature>
<protein>
    <submittedName>
        <fullName evidence="3">Lipase</fullName>
    </submittedName>
</protein>
<evidence type="ECO:0000256" key="1">
    <source>
        <dbReference type="SAM" id="MobiDB-lite"/>
    </source>
</evidence>
<feature type="signal peptide" evidence="2">
    <location>
        <begin position="1"/>
        <end position="32"/>
    </location>
</feature>
<organism evidence="3 4">
    <name type="scientific">Streptococcus downei MFe28</name>
    <dbReference type="NCBI Taxonomy" id="764290"/>
    <lineage>
        <taxon>Bacteria</taxon>
        <taxon>Bacillati</taxon>
        <taxon>Bacillota</taxon>
        <taxon>Bacilli</taxon>
        <taxon>Lactobacillales</taxon>
        <taxon>Streptococcaceae</taxon>
        <taxon>Streptococcus</taxon>
    </lineage>
</organism>
<sequence length="447" mass="47502">MEMKNKLGKVKKRWLTFAVTAVTGLAFITVGADSVSADSQGQAQDSQSVQVGNENQATSDGNQAKVSNQDGEIPISLEANNQSEGQSQPTQSTSEASQDHHKSQVVETTNEVAPVQTDSTSDSTSQATELPSVAPASDGAVIQQAPQNQGSEEKPVAADANQEPATSVTTEAPTVTSNTQRADINKIVDGSSSGISTLDAAALTLEFEKARIKGATDANILAKIQEAGRAVPNNLTYLSDFYDDNTGTSGTAFRDKASNKVIIAYTATNNDGNELQDALGSDLIGIGLARGQHYQPAYDFYDKIAGQYGAENIVITGHSLGGNVAQRVALRKNVATTVVYNAAPLYIPALAYVGNKVYESLRKTFDLPSNKEEAKKTISDIKSDMKTFTGNVIRITTTKDWLNNSMRWLGAVYLSKEYVIPNSGNHDLQTIAGDAKQVASVKSQVSI</sequence>
<evidence type="ECO:0000256" key="2">
    <source>
        <dbReference type="SAM" id="SignalP"/>
    </source>
</evidence>
<dbReference type="InterPro" id="IPR008886">
    <property type="entry name" value="UPF0227/Esterase_YqiA"/>
</dbReference>
<proteinExistence type="predicted"/>
<evidence type="ECO:0000313" key="3">
    <source>
        <dbReference type="EMBL" id="SUN35422.1"/>
    </source>
</evidence>